<comment type="catalytic activity">
    <reaction evidence="8">
        <text>tRNA(Trp) + L-tryptophan + ATP = L-tryptophyl-tRNA(Trp) + AMP + diphosphate + H(+)</text>
        <dbReference type="Rhea" id="RHEA:24080"/>
        <dbReference type="Rhea" id="RHEA-COMP:9671"/>
        <dbReference type="Rhea" id="RHEA-COMP:9705"/>
        <dbReference type="ChEBI" id="CHEBI:15378"/>
        <dbReference type="ChEBI" id="CHEBI:30616"/>
        <dbReference type="ChEBI" id="CHEBI:33019"/>
        <dbReference type="ChEBI" id="CHEBI:57912"/>
        <dbReference type="ChEBI" id="CHEBI:78442"/>
        <dbReference type="ChEBI" id="CHEBI:78535"/>
        <dbReference type="ChEBI" id="CHEBI:456215"/>
        <dbReference type="EC" id="6.1.1.2"/>
    </reaction>
</comment>
<keyword evidence="5 10" id="KW-0067">ATP-binding</keyword>
<dbReference type="GO" id="GO:0004830">
    <property type="term" value="F:tryptophan-tRNA ligase activity"/>
    <property type="evidence" value="ECO:0007669"/>
    <property type="project" value="UniProtKB-UniRule"/>
</dbReference>
<evidence type="ECO:0000256" key="7">
    <source>
        <dbReference type="ARBA" id="ARBA00023146"/>
    </source>
</evidence>
<comment type="similarity">
    <text evidence="1 10">Belongs to the class-I aminoacyl-tRNA synthetase family.</text>
</comment>
<name>A0A3D4S438_9ENTE</name>
<evidence type="ECO:0000256" key="5">
    <source>
        <dbReference type="ARBA" id="ARBA00022840"/>
    </source>
</evidence>
<dbReference type="InterPro" id="IPR001412">
    <property type="entry name" value="aa-tRNA-synth_I_CS"/>
</dbReference>
<evidence type="ECO:0000256" key="2">
    <source>
        <dbReference type="ARBA" id="ARBA00013161"/>
    </source>
</evidence>
<evidence type="ECO:0000256" key="3">
    <source>
        <dbReference type="ARBA" id="ARBA00022598"/>
    </source>
</evidence>
<sequence>MTQKIILTGDRPTGQLHLGHYVGSLKNRVALQNTGEYQPYIMIADQQGLTDNAKNPEKIRQNILQVGLDYLAVGLDPKKSTLFIQSQIPALAELTMYYLNLVTVSRIERNPTVKAEIKQKKFERSIPAGFFIYPVSQAADITAFKADLVPVGDDQQPMIEQTREIVHAFNSTYQTDVLVAPEGLLPEKGLGRLPGLDGNAKMSKSLNNGIYLADDADVVKQKVMSMYTDPNHIKVSDPGQVEGNMVFTYLDVFAPSDPEVAKMKEQYAKGGLGDVKVKKYLIDVLDGILSPIRERREEYAKDPASVYAILKEGSEAANVVASQTLHEVREAIGLNYF</sequence>
<dbReference type="PANTHER" id="PTHR43766:SF1">
    <property type="entry name" value="TRYPTOPHAN--TRNA LIGASE, MITOCHONDRIAL"/>
    <property type="match status" value="1"/>
</dbReference>
<dbReference type="Gene3D" id="1.10.240.10">
    <property type="entry name" value="Tyrosyl-Transfer RNA Synthetase"/>
    <property type="match status" value="1"/>
</dbReference>
<evidence type="ECO:0000256" key="6">
    <source>
        <dbReference type="ARBA" id="ARBA00022917"/>
    </source>
</evidence>
<dbReference type="RefSeq" id="WP_022796339.1">
    <property type="nucleotide sequence ID" value="NZ_JBQEAI010000062.1"/>
</dbReference>
<keyword evidence="3 10" id="KW-0436">Ligase</keyword>
<dbReference type="PROSITE" id="PS00178">
    <property type="entry name" value="AA_TRNA_LIGASE_I"/>
    <property type="match status" value="1"/>
</dbReference>
<dbReference type="FunFam" id="1.10.240.10:FF:000005">
    <property type="entry name" value="Tryptophan--tRNA ligase"/>
    <property type="match status" value="1"/>
</dbReference>
<dbReference type="NCBIfam" id="TIGR00233">
    <property type="entry name" value="trpS"/>
    <property type="match status" value="1"/>
</dbReference>
<dbReference type="AlphaFoldDB" id="A0A3D4S438"/>
<evidence type="ECO:0000256" key="4">
    <source>
        <dbReference type="ARBA" id="ARBA00022741"/>
    </source>
</evidence>
<organism evidence="11 12">
    <name type="scientific">Bavariicoccus seileri</name>
    <dbReference type="NCBI Taxonomy" id="549685"/>
    <lineage>
        <taxon>Bacteria</taxon>
        <taxon>Bacillati</taxon>
        <taxon>Bacillota</taxon>
        <taxon>Bacilli</taxon>
        <taxon>Lactobacillales</taxon>
        <taxon>Enterococcaceae</taxon>
        <taxon>Bavariicoccus</taxon>
    </lineage>
</organism>
<protein>
    <recommendedName>
        <fullName evidence="2 9">Tryptophan--tRNA ligase</fullName>
        <ecNumber evidence="2 9">6.1.1.2</ecNumber>
    </recommendedName>
</protein>
<accession>A0A3D4S438</accession>
<gene>
    <name evidence="11" type="primary">trpS</name>
    <name evidence="11" type="ORF">DIW15_02230</name>
</gene>
<dbReference type="InterPro" id="IPR002306">
    <property type="entry name" value="Trp-tRNA-ligase"/>
</dbReference>
<evidence type="ECO:0000256" key="10">
    <source>
        <dbReference type="RuleBase" id="RU363036"/>
    </source>
</evidence>
<dbReference type="PANTHER" id="PTHR43766">
    <property type="entry name" value="TRYPTOPHAN--TRNA LIGASE, MITOCHONDRIAL"/>
    <property type="match status" value="1"/>
</dbReference>
<dbReference type="GO" id="GO:0005829">
    <property type="term" value="C:cytosol"/>
    <property type="evidence" value="ECO:0007669"/>
    <property type="project" value="TreeGrafter"/>
</dbReference>
<evidence type="ECO:0000313" key="11">
    <source>
        <dbReference type="EMBL" id="HCS93510.1"/>
    </source>
</evidence>
<dbReference type="SUPFAM" id="SSF52374">
    <property type="entry name" value="Nucleotidylyl transferase"/>
    <property type="match status" value="1"/>
</dbReference>
<dbReference type="FunFam" id="3.40.50.620:FF:000094">
    <property type="entry name" value="Tryptophan--tRNA ligase"/>
    <property type="match status" value="1"/>
</dbReference>
<keyword evidence="7 10" id="KW-0030">Aminoacyl-tRNA synthetase</keyword>
<dbReference type="InterPro" id="IPR050203">
    <property type="entry name" value="Trp-tRNA_synthetase"/>
</dbReference>
<evidence type="ECO:0000256" key="8">
    <source>
        <dbReference type="ARBA" id="ARBA00049929"/>
    </source>
</evidence>
<dbReference type="EMBL" id="DQHO01000016">
    <property type="protein sequence ID" value="HCS93510.1"/>
    <property type="molecule type" value="Genomic_DNA"/>
</dbReference>
<dbReference type="GO" id="GO:0006436">
    <property type="term" value="P:tryptophanyl-tRNA aminoacylation"/>
    <property type="evidence" value="ECO:0007669"/>
    <property type="project" value="UniProtKB-UniRule"/>
</dbReference>
<dbReference type="EC" id="6.1.1.2" evidence="2 9"/>
<dbReference type="Gene3D" id="3.40.50.620">
    <property type="entry name" value="HUPs"/>
    <property type="match status" value="1"/>
</dbReference>
<dbReference type="GO" id="GO:0005524">
    <property type="term" value="F:ATP binding"/>
    <property type="evidence" value="ECO:0007669"/>
    <property type="project" value="UniProtKB-KW"/>
</dbReference>
<reference evidence="11 12" key="1">
    <citation type="journal article" date="2018" name="Nat. Biotechnol.">
        <title>A standardized bacterial taxonomy based on genome phylogeny substantially revises the tree of life.</title>
        <authorList>
            <person name="Parks D.H."/>
            <person name="Chuvochina M."/>
            <person name="Waite D.W."/>
            <person name="Rinke C."/>
            <person name="Skarshewski A."/>
            <person name="Chaumeil P.A."/>
            <person name="Hugenholtz P."/>
        </authorList>
    </citation>
    <scope>NUCLEOTIDE SEQUENCE [LARGE SCALE GENOMIC DNA]</scope>
    <source>
        <strain evidence="11">UBA11306</strain>
    </source>
</reference>
<evidence type="ECO:0000256" key="9">
    <source>
        <dbReference type="NCBIfam" id="TIGR00233"/>
    </source>
</evidence>
<proteinExistence type="inferred from homology"/>
<dbReference type="InterPro" id="IPR014729">
    <property type="entry name" value="Rossmann-like_a/b/a_fold"/>
</dbReference>
<dbReference type="CDD" id="cd00806">
    <property type="entry name" value="TrpRS_core"/>
    <property type="match status" value="1"/>
</dbReference>
<keyword evidence="4 10" id="KW-0547">Nucleotide-binding</keyword>
<keyword evidence="6 10" id="KW-0648">Protein biosynthesis</keyword>
<dbReference type="InterPro" id="IPR002305">
    <property type="entry name" value="aa-tRNA-synth_Ic"/>
</dbReference>
<evidence type="ECO:0000313" key="12">
    <source>
        <dbReference type="Proteomes" id="UP000262195"/>
    </source>
</evidence>
<dbReference type="Proteomes" id="UP000262195">
    <property type="component" value="Unassembled WGS sequence"/>
</dbReference>
<dbReference type="PRINTS" id="PR01039">
    <property type="entry name" value="TRNASYNTHTRP"/>
</dbReference>
<dbReference type="Pfam" id="PF00579">
    <property type="entry name" value="tRNA-synt_1b"/>
    <property type="match status" value="1"/>
</dbReference>
<evidence type="ECO:0000256" key="1">
    <source>
        <dbReference type="ARBA" id="ARBA00005594"/>
    </source>
</evidence>
<comment type="caution">
    <text evidence="11">The sequence shown here is derived from an EMBL/GenBank/DDBJ whole genome shotgun (WGS) entry which is preliminary data.</text>
</comment>
<dbReference type="STRING" id="1121105.GCA_000421665_01071"/>